<comment type="caution">
    <text evidence="3">The sequence shown here is derived from an EMBL/GenBank/DDBJ whole genome shotgun (WGS) entry which is preliminary data.</text>
</comment>
<organism evidence="3 4">
    <name type="scientific">Flavihumibacter fluminis</name>
    <dbReference type="NCBI Taxonomy" id="2909236"/>
    <lineage>
        <taxon>Bacteria</taxon>
        <taxon>Pseudomonadati</taxon>
        <taxon>Bacteroidota</taxon>
        <taxon>Chitinophagia</taxon>
        <taxon>Chitinophagales</taxon>
        <taxon>Chitinophagaceae</taxon>
        <taxon>Flavihumibacter</taxon>
    </lineage>
</organism>
<dbReference type="RefSeq" id="WP_234864657.1">
    <property type="nucleotide sequence ID" value="NZ_JAKEVY010000001.1"/>
</dbReference>
<feature type="domain" description="DUF2249" evidence="2">
    <location>
        <begin position="102"/>
        <end position="162"/>
    </location>
</feature>
<feature type="domain" description="DUF2249" evidence="2">
    <location>
        <begin position="202"/>
        <end position="266"/>
    </location>
</feature>
<evidence type="ECO:0000313" key="4">
    <source>
        <dbReference type="Proteomes" id="UP001200145"/>
    </source>
</evidence>
<dbReference type="Proteomes" id="UP001200145">
    <property type="component" value="Unassembled WGS sequence"/>
</dbReference>
<dbReference type="InterPro" id="IPR015077">
    <property type="entry name" value="DUF1858"/>
</dbReference>
<dbReference type="Gene3D" id="1.10.3910.10">
    <property type="entry name" value="SP0561-like"/>
    <property type="match status" value="1"/>
</dbReference>
<dbReference type="Pfam" id="PF10006">
    <property type="entry name" value="DUF2249"/>
    <property type="match status" value="2"/>
</dbReference>
<name>A0ABS9BFP9_9BACT</name>
<dbReference type="InterPro" id="IPR018720">
    <property type="entry name" value="DUF2249"/>
</dbReference>
<gene>
    <name evidence="3" type="ORF">L0U88_05775</name>
</gene>
<accession>A0ABS9BFP9</accession>
<evidence type="ECO:0000313" key="3">
    <source>
        <dbReference type="EMBL" id="MCF1714130.1"/>
    </source>
</evidence>
<dbReference type="SUPFAM" id="SSF140683">
    <property type="entry name" value="SP0561-like"/>
    <property type="match status" value="1"/>
</dbReference>
<sequence>MLINAETKIAAILKQHPEAMDAIISLSAKFNALRNPLLRKLMAGRTSIATAAKMGGCTVDDFFRLLVPLGFEVDNKRAASSPEMQKPKPAILSQLSPQQLHTLDVRPVIDAGKDPLSLILQKLKEVKQGHALLIINGFEPTPLIHLLKKQGFDAYVETIEPDCIHSYFYRTENVGEESSAVITAREDFDETLNRFAGKLDLIDVQHLPMPMPMQAILKRLDQLPEDHALFVFHKRIPVFLLPELADRQLSYRVKELSDSEVQLLIFKE</sequence>
<dbReference type="Pfam" id="PF08984">
    <property type="entry name" value="DUF1858"/>
    <property type="match status" value="1"/>
</dbReference>
<evidence type="ECO:0000259" key="1">
    <source>
        <dbReference type="Pfam" id="PF08984"/>
    </source>
</evidence>
<evidence type="ECO:0000259" key="2">
    <source>
        <dbReference type="Pfam" id="PF10006"/>
    </source>
</evidence>
<protein>
    <submittedName>
        <fullName evidence="3">DUF2249 domain-containing protein</fullName>
    </submittedName>
</protein>
<keyword evidence="4" id="KW-1185">Reference proteome</keyword>
<proteinExistence type="predicted"/>
<feature type="domain" description="DUF1858" evidence="1">
    <location>
        <begin position="3"/>
        <end position="62"/>
    </location>
</feature>
<reference evidence="3 4" key="1">
    <citation type="submission" date="2022-01" db="EMBL/GenBank/DDBJ databases">
        <title>Flavihumibacter sp. nov., isolated from sediment of a river.</title>
        <authorList>
            <person name="Liu H."/>
        </authorList>
    </citation>
    <scope>NUCLEOTIDE SEQUENCE [LARGE SCALE GENOMIC DNA]</scope>
    <source>
        <strain evidence="3 4">RY-1</strain>
    </source>
</reference>
<dbReference type="InterPro" id="IPR038062">
    <property type="entry name" value="ScdA-like_N_sf"/>
</dbReference>
<dbReference type="EMBL" id="JAKEVY010000001">
    <property type="protein sequence ID" value="MCF1714130.1"/>
    <property type="molecule type" value="Genomic_DNA"/>
</dbReference>